<keyword evidence="2" id="KW-0255">Endonuclease</keyword>
<reference evidence="2" key="1">
    <citation type="journal article" date="2021" name="Proc. Natl. Acad. Sci. U.S.A.">
        <title>A Catalog of Tens of Thousands of Viruses from Human Metagenomes Reveals Hidden Associations with Chronic Diseases.</title>
        <authorList>
            <person name="Tisza M.J."/>
            <person name="Buck C.B."/>
        </authorList>
    </citation>
    <scope>NUCLEOTIDE SEQUENCE</scope>
    <source>
        <strain evidence="2">Ct7Mg7</strain>
    </source>
</reference>
<accession>A0A8S5SQ23</accession>
<evidence type="ECO:0000313" key="2">
    <source>
        <dbReference type="EMBL" id="DAF52674.1"/>
    </source>
</evidence>
<sequence length="121" mass="14156">MKHKRISKKARELVLNKYGGKCAYCGCDLTLSTMQVDHIKSVYKSCLENGYVYIQDDSLENLNPSCRQCNFYKGTLDIEQFRYKIKTILYGTCQNTFQAKLAKKLGMMKVTQFDKFYFEKL</sequence>
<dbReference type="InterPro" id="IPR003615">
    <property type="entry name" value="HNH_nuc"/>
</dbReference>
<organism evidence="2">
    <name type="scientific">Myoviridae sp. ct7Mg7</name>
    <dbReference type="NCBI Taxonomy" id="2827661"/>
    <lineage>
        <taxon>Viruses</taxon>
        <taxon>Duplodnaviria</taxon>
        <taxon>Heunggongvirae</taxon>
        <taxon>Uroviricota</taxon>
        <taxon>Caudoviricetes</taxon>
    </lineage>
</organism>
<evidence type="ECO:0000259" key="1">
    <source>
        <dbReference type="SMART" id="SM00507"/>
    </source>
</evidence>
<feature type="domain" description="HNH nuclease" evidence="1">
    <location>
        <begin position="9"/>
        <end position="71"/>
    </location>
</feature>
<dbReference type="GO" id="GO:0003676">
    <property type="term" value="F:nucleic acid binding"/>
    <property type="evidence" value="ECO:0007669"/>
    <property type="project" value="InterPro"/>
</dbReference>
<protein>
    <submittedName>
        <fullName evidence="2">RECOMBINATION ENDONUCLEASE VII</fullName>
    </submittedName>
</protein>
<dbReference type="GO" id="GO:0008270">
    <property type="term" value="F:zinc ion binding"/>
    <property type="evidence" value="ECO:0007669"/>
    <property type="project" value="InterPro"/>
</dbReference>
<dbReference type="EMBL" id="BK032641">
    <property type="protein sequence ID" value="DAF52674.1"/>
    <property type="molecule type" value="Genomic_DNA"/>
</dbReference>
<dbReference type="Gene3D" id="1.10.30.50">
    <property type="match status" value="1"/>
</dbReference>
<proteinExistence type="predicted"/>
<dbReference type="CDD" id="cd00085">
    <property type="entry name" value="HNHc"/>
    <property type="match status" value="1"/>
</dbReference>
<keyword evidence="2" id="KW-0540">Nuclease</keyword>
<dbReference type="Pfam" id="PF01844">
    <property type="entry name" value="HNH"/>
    <property type="match status" value="1"/>
</dbReference>
<dbReference type="GO" id="GO:0004519">
    <property type="term" value="F:endonuclease activity"/>
    <property type="evidence" value="ECO:0007669"/>
    <property type="project" value="UniProtKB-KW"/>
</dbReference>
<dbReference type="InterPro" id="IPR002711">
    <property type="entry name" value="HNH"/>
</dbReference>
<keyword evidence="2" id="KW-0378">Hydrolase</keyword>
<dbReference type="SMART" id="SM00507">
    <property type="entry name" value="HNHc"/>
    <property type="match status" value="1"/>
</dbReference>
<name>A0A8S5SQ23_9CAUD</name>